<name>A0A382ZPY5_9ZZZZ</name>
<protein>
    <submittedName>
        <fullName evidence="1">Uncharacterized protein</fullName>
    </submittedName>
</protein>
<organism evidence="1">
    <name type="scientific">marine metagenome</name>
    <dbReference type="NCBI Taxonomy" id="408172"/>
    <lineage>
        <taxon>unclassified sequences</taxon>
        <taxon>metagenomes</taxon>
        <taxon>ecological metagenomes</taxon>
    </lineage>
</organism>
<accession>A0A382ZPY5</accession>
<dbReference type="EMBL" id="UINC01185649">
    <property type="protein sequence ID" value="SVD97463.1"/>
    <property type="molecule type" value="Genomic_DNA"/>
</dbReference>
<sequence>MDDPSEEQSNPMSLSDSAMWSFFIQELSDKELSQLQIEMQNEVRRRAIQSGDHDAIIKQAFEIGFERSGLGVMPWIEGQLIVCPGALISRNSTNHRCRFVSVNEEWVWQSGHLITENKRPSPGTGKGFRAIALIPVIEGLEID</sequence>
<proteinExistence type="predicted"/>
<evidence type="ECO:0000313" key="1">
    <source>
        <dbReference type="EMBL" id="SVD97463.1"/>
    </source>
</evidence>
<gene>
    <name evidence="1" type="ORF">METZ01_LOCUS450317</name>
</gene>
<reference evidence="1" key="1">
    <citation type="submission" date="2018-05" db="EMBL/GenBank/DDBJ databases">
        <authorList>
            <person name="Lanie J.A."/>
            <person name="Ng W.-L."/>
            <person name="Kazmierczak K.M."/>
            <person name="Andrzejewski T.M."/>
            <person name="Davidsen T.M."/>
            <person name="Wayne K.J."/>
            <person name="Tettelin H."/>
            <person name="Glass J.I."/>
            <person name="Rusch D."/>
            <person name="Podicherti R."/>
            <person name="Tsui H.-C.T."/>
            <person name="Winkler M.E."/>
        </authorList>
    </citation>
    <scope>NUCLEOTIDE SEQUENCE</scope>
</reference>
<dbReference type="AlphaFoldDB" id="A0A382ZPY5"/>
<feature type="non-terminal residue" evidence="1">
    <location>
        <position position="143"/>
    </location>
</feature>